<evidence type="ECO:0000256" key="2">
    <source>
        <dbReference type="ARBA" id="ARBA00003906"/>
    </source>
</evidence>
<dbReference type="GO" id="GO:0003863">
    <property type="term" value="F:branched-chain 2-oxo acid dehydrogenase activity"/>
    <property type="evidence" value="ECO:0007669"/>
    <property type="project" value="UniProtKB-EC"/>
</dbReference>
<dbReference type="SMART" id="SM00861">
    <property type="entry name" value="Transket_pyr"/>
    <property type="match status" value="1"/>
</dbReference>
<dbReference type="PANTHER" id="PTHR42980">
    <property type="entry name" value="2-OXOISOVALERATE DEHYDROGENASE SUBUNIT BETA-RELATED"/>
    <property type="match status" value="1"/>
</dbReference>
<dbReference type="InterPro" id="IPR029061">
    <property type="entry name" value="THDP-binding"/>
</dbReference>
<dbReference type="InterPro" id="IPR009014">
    <property type="entry name" value="Transketo_C/PFOR_II"/>
</dbReference>
<dbReference type="EC" id="1.2.4.4" evidence="3"/>
<evidence type="ECO:0000259" key="7">
    <source>
        <dbReference type="SMART" id="SM00861"/>
    </source>
</evidence>
<evidence type="ECO:0000313" key="10">
    <source>
        <dbReference type="Proteomes" id="UP000240621"/>
    </source>
</evidence>
<organism evidence="9 10">
    <name type="scientific">Prolixibacter denitrificans</name>
    <dbReference type="NCBI Taxonomy" id="1541063"/>
    <lineage>
        <taxon>Bacteria</taxon>
        <taxon>Pseudomonadati</taxon>
        <taxon>Bacteroidota</taxon>
        <taxon>Bacteroidia</taxon>
        <taxon>Marinilabiliales</taxon>
        <taxon>Prolixibacteraceae</taxon>
        <taxon>Prolixibacter</taxon>
    </lineage>
</organism>
<evidence type="ECO:0000313" key="11">
    <source>
        <dbReference type="Proteomes" id="UP000396862"/>
    </source>
</evidence>
<sequence length="812" mass="90954">MSTLEIPYGKVLKNLSKEDILNDYKLAHLSRQISVIGRKEVLRGNAEFGIFGDGKEIAQLAAAHFFREGDWRSGYYRDQTFMLATGMTTPEELFAQLYGDTDAKANPGNAGRSMVNHYGTPNVTPDGKWLNLVEQKNTSSDIAPTAGQMPRMVGLAYASKLYRNNKDLHEYTQFSDLGNEVVFGTIGDASSAEGHFWETINASAVLQVPLALSVWDDGYGISVPGKYQIAKANISEVLSGFEKRNNDENGILIYRAKGWDYPRLLEMYGEGVARCREKHIPVLFHVNELTQPMGHSSSGSHERYKPKERLKWETEFDAIVKMKEWLLVEGIATEEELKSLEKEAEDIARKAKDKAWKNIKTPVQKERDELVRIVEGRSCSCVDTRSDEVDAIADSLKKLKYPIRKDTVSSARKIMRNVCRTCPAKRSLQHQLSNWLKEQGVQNHERYSSKLYSETDFAAVKSTAVPPVFTDKSETIPGREVLLRNFDKLFAKYPLLVTFGEDTGALGDVNKGLEGMQAKYGELRVTDTGIRETTILGQGIGLALRGMRPIVEIQYFDYILYALQTLSDDLATLHWRTAGAQKAPVIVRTRGHRLIGIWHSGSPLSMIINSIRGIHVCVPRDMTQAAGMYNTLLESDDPALVIESLNGYRIREKCPENLGEFKVPLGIPEIIHEGTDVTLVTYGSCVRIAQEAVKQLDDFGISVELIDVQTLLPFDTTGVIGKSLSKTNRIVFFDEDVPGGTTAFMMQQVMEKQHGYFQLDSAPKTITAESHRPAYSTDGDYFSNPNAEDVFDAVYEMMSETDPKQFPPIYPE</sequence>
<keyword evidence="6" id="KW-0175">Coiled coil</keyword>
<keyword evidence="11" id="KW-1185">Reference proteome</keyword>
<dbReference type="AlphaFoldDB" id="A0A2P8C6A1"/>
<keyword evidence="4" id="KW-0560">Oxidoreductase</keyword>
<feature type="domain" description="Transketolase-like pyrimidine-binding" evidence="7">
    <location>
        <begin position="476"/>
        <end position="650"/>
    </location>
</feature>
<evidence type="ECO:0000256" key="4">
    <source>
        <dbReference type="ARBA" id="ARBA00023002"/>
    </source>
</evidence>
<evidence type="ECO:0000256" key="5">
    <source>
        <dbReference type="ARBA" id="ARBA00023052"/>
    </source>
</evidence>
<gene>
    <name evidence="9" type="ORF">CLV93_11523</name>
    <name evidence="8" type="ORF">JCM18694_29750</name>
</gene>
<accession>A0A2P8C6A1</accession>
<evidence type="ECO:0000256" key="6">
    <source>
        <dbReference type="SAM" id="Coils"/>
    </source>
</evidence>
<dbReference type="GO" id="GO:0009083">
    <property type="term" value="P:branched-chain amino acid catabolic process"/>
    <property type="evidence" value="ECO:0007669"/>
    <property type="project" value="TreeGrafter"/>
</dbReference>
<dbReference type="InterPro" id="IPR001017">
    <property type="entry name" value="DH_E1"/>
</dbReference>
<feature type="coiled-coil region" evidence="6">
    <location>
        <begin position="330"/>
        <end position="357"/>
    </location>
</feature>
<protein>
    <recommendedName>
        <fullName evidence="3">3-methyl-2-oxobutanoate dehydrogenase (2-methylpropanoyl-transferring)</fullName>
        <ecNumber evidence="3">1.2.4.4</ecNumber>
    </recommendedName>
</protein>
<dbReference type="Gene3D" id="3.40.50.970">
    <property type="match status" value="2"/>
</dbReference>
<dbReference type="InterPro" id="IPR033248">
    <property type="entry name" value="Transketolase_C"/>
</dbReference>
<dbReference type="Gene3D" id="3.40.50.920">
    <property type="match status" value="1"/>
</dbReference>
<dbReference type="EMBL" id="PYGC01000015">
    <property type="protein sequence ID" value="PSK80493.1"/>
    <property type="molecule type" value="Genomic_DNA"/>
</dbReference>
<dbReference type="EMBL" id="BLAU01000001">
    <property type="protein sequence ID" value="GET22729.1"/>
    <property type="molecule type" value="Genomic_DNA"/>
</dbReference>
<dbReference type="OrthoDB" id="9769337at2"/>
<comment type="function">
    <text evidence="2">E1 component of the 2-oxoglutarate dehydrogenase (OGDH) complex which catalyzes the decarboxylation of 2-oxoglutarate, the first step in the conversion of 2-oxoglutarate to succinyl-CoA and CO(2).</text>
</comment>
<comment type="cofactor">
    <cofactor evidence="1">
        <name>thiamine diphosphate</name>
        <dbReference type="ChEBI" id="CHEBI:58937"/>
    </cofactor>
</comment>
<evidence type="ECO:0000256" key="3">
    <source>
        <dbReference type="ARBA" id="ARBA00012277"/>
    </source>
</evidence>
<keyword evidence="5" id="KW-0786">Thiamine pyrophosphate</keyword>
<dbReference type="SUPFAM" id="SSF52518">
    <property type="entry name" value="Thiamin diphosphate-binding fold (THDP-binding)"/>
    <property type="match status" value="2"/>
</dbReference>
<reference evidence="8 11" key="2">
    <citation type="submission" date="2019-10" db="EMBL/GenBank/DDBJ databases">
        <title>Prolixibacter strains distinguished by the presence of nitrate reductase genes were adept at nitrate-dependent anaerobic corrosion of metallic iron and carbon steel.</title>
        <authorList>
            <person name="Iino T."/>
            <person name="Shono N."/>
            <person name="Ito K."/>
            <person name="Nakamura R."/>
            <person name="Sueoka K."/>
            <person name="Harayama S."/>
            <person name="Ohkuma M."/>
        </authorList>
    </citation>
    <scope>NUCLEOTIDE SEQUENCE [LARGE SCALE GENOMIC DNA]</scope>
    <source>
        <strain evidence="8 11">MIC1-1</strain>
    </source>
</reference>
<dbReference type="Pfam" id="PF00676">
    <property type="entry name" value="E1_dh"/>
    <property type="match status" value="1"/>
</dbReference>
<evidence type="ECO:0000256" key="1">
    <source>
        <dbReference type="ARBA" id="ARBA00001964"/>
    </source>
</evidence>
<dbReference type="Proteomes" id="UP000240621">
    <property type="component" value="Unassembled WGS sequence"/>
</dbReference>
<dbReference type="Proteomes" id="UP000396862">
    <property type="component" value="Unassembled WGS sequence"/>
</dbReference>
<name>A0A2P8C6A1_9BACT</name>
<dbReference type="SUPFAM" id="SSF52922">
    <property type="entry name" value="TK C-terminal domain-like"/>
    <property type="match status" value="1"/>
</dbReference>
<proteinExistence type="predicted"/>
<comment type="caution">
    <text evidence="9">The sequence shown here is derived from an EMBL/GenBank/DDBJ whole genome shotgun (WGS) entry which is preliminary data.</text>
</comment>
<dbReference type="InterPro" id="IPR005475">
    <property type="entry name" value="Transketolase-like_Pyr-bd"/>
</dbReference>
<dbReference type="RefSeq" id="WP_106543793.1">
    <property type="nucleotide sequence ID" value="NZ_BLAU01000001.1"/>
</dbReference>
<dbReference type="PANTHER" id="PTHR42980:SF1">
    <property type="entry name" value="2-OXOISOVALERATE DEHYDROGENASE SUBUNIT BETA, MITOCHONDRIAL"/>
    <property type="match status" value="1"/>
</dbReference>
<evidence type="ECO:0000313" key="8">
    <source>
        <dbReference type="EMBL" id="GET22729.1"/>
    </source>
</evidence>
<dbReference type="GO" id="GO:0007584">
    <property type="term" value="P:response to nutrient"/>
    <property type="evidence" value="ECO:0007669"/>
    <property type="project" value="TreeGrafter"/>
</dbReference>
<dbReference type="Pfam" id="PF02780">
    <property type="entry name" value="Transketolase_C"/>
    <property type="match status" value="1"/>
</dbReference>
<evidence type="ECO:0000313" key="9">
    <source>
        <dbReference type="EMBL" id="PSK80493.1"/>
    </source>
</evidence>
<reference evidence="9 10" key="1">
    <citation type="submission" date="2018-03" db="EMBL/GenBank/DDBJ databases">
        <title>Genomic Encyclopedia of Archaeal and Bacterial Type Strains, Phase II (KMG-II): from individual species to whole genera.</title>
        <authorList>
            <person name="Goeker M."/>
        </authorList>
    </citation>
    <scope>NUCLEOTIDE SEQUENCE [LARGE SCALE GENOMIC DNA]</scope>
    <source>
        <strain evidence="9 10">DSM 27267</strain>
    </source>
</reference>
<keyword evidence="9" id="KW-0670">Pyruvate</keyword>
<dbReference type="Pfam" id="PF02779">
    <property type="entry name" value="Transket_pyr"/>
    <property type="match status" value="1"/>
</dbReference>